<protein>
    <recommendedName>
        <fullName evidence="3">DUF2971 domain-containing protein</fullName>
    </recommendedName>
</protein>
<evidence type="ECO:0008006" key="3">
    <source>
        <dbReference type="Google" id="ProtNLM"/>
    </source>
</evidence>
<accession>A0A5E7CGH9</accession>
<dbReference type="EMBL" id="CABVHW010000008">
    <property type="protein sequence ID" value="VVO04059.1"/>
    <property type="molecule type" value="Genomic_DNA"/>
</dbReference>
<sequence length="477" mass="55401">MAKYLYRFRKFSDLKGDKEKSRESELLGRYIFFASPEKLNDPLEGHREMVWRGDHIVWTNLFAHYFLCLTLRHVDCGEYINIQDVPFSVLHSYLDKPPERANKIKELCATFLKNKNVIQHLSLLSFKEREVKRDELILHLSVLHNYAMHVIAQHLAKVGRVVNGVGIHAASPDELLETSTNILEFFNTLSHDDLLAASHNLQESLLAPVQENALKLNYAIWSESKNERWMDLHINFPERYVTSLKSLCSNSWYTACFMESCSNSAIWGSYGSEHKGACLKFKVDETDQGYALDFHIPSTLNNKSLRKETLDFVKVEYDGIAPDLDFFRSLGALSEPKMLSDWLIRDGNKSSCFDDIYSDVEKWRYEYHSHIQKSITSKTEEWSEEVEQRLLLQSFIFDYAPTENRKLRYNFNSLDSIIFGVNMPLTQKLELIEMVTKLCADCGRLEFTFHQAYFTSSKKIGYREIYKTSTTSPAKSM</sequence>
<reference evidence="1 2" key="1">
    <citation type="submission" date="2019-09" db="EMBL/GenBank/DDBJ databases">
        <authorList>
            <person name="Chandra G."/>
            <person name="Truman W A."/>
        </authorList>
    </citation>
    <scope>NUCLEOTIDE SEQUENCE [LARGE SCALE GENOMIC DNA]</scope>
    <source>
        <strain evidence="1">PS710</strain>
    </source>
</reference>
<dbReference type="RefSeq" id="WP_150765142.1">
    <property type="nucleotide sequence ID" value="NZ_CABVHW010000008.1"/>
</dbReference>
<evidence type="ECO:0000313" key="2">
    <source>
        <dbReference type="Proteomes" id="UP000381093"/>
    </source>
</evidence>
<organism evidence="1 2">
    <name type="scientific">Pseudomonas fluorescens</name>
    <dbReference type="NCBI Taxonomy" id="294"/>
    <lineage>
        <taxon>Bacteria</taxon>
        <taxon>Pseudomonadati</taxon>
        <taxon>Pseudomonadota</taxon>
        <taxon>Gammaproteobacteria</taxon>
        <taxon>Pseudomonadales</taxon>
        <taxon>Pseudomonadaceae</taxon>
        <taxon>Pseudomonas</taxon>
    </lineage>
</organism>
<evidence type="ECO:0000313" key="1">
    <source>
        <dbReference type="EMBL" id="VVO04059.1"/>
    </source>
</evidence>
<name>A0A5E7CGH9_PSEFL</name>
<proteinExistence type="predicted"/>
<gene>
    <name evidence="1" type="ORF">PS710_02903</name>
</gene>
<dbReference type="Proteomes" id="UP000381093">
    <property type="component" value="Unassembled WGS sequence"/>
</dbReference>
<dbReference type="AlphaFoldDB" id="A0A5E7CGH9"/>